<accession>A0A7U9CIP7</accession>
<reference evidence="1 2" key="1">
    <citation type="submission" date="2012-08" db="EMBL/GenBank/DDBJ databases">
        <title>The genome of cave-isolated P. fluorescens strain R124 demonstrates phenotypic adaptation to the mineral environment.</title>
        <authorList>
            <person name="Barton M.D."/>
            <person name="Petronio M."/>
            <person name="Giarrizzo J.G."/>
            <person name="Bowling B.V."/>
            <person name="Barton H.A."/>
        </authorList>
    </citation>
    <scope>NUCLEOTIDE SEQUENCE [LARGE SCALE GENOMIC DNA]</scope>
    <source>
        <strain evidence="1 2">R124</strain>
    </source>
</reference>
<protein>
    <submittedName>
        <fullName evidence="1">Uncharacterized protein</fullName>
    </submittedName>
</protein>
<sequence>MSTINGVYRHEPSATTLTLTEGDDRTGSFTGTLSLSGIDHPLAFGNFHFKHGFSTGTIAITFSTQMTDGRRQAWVMFSADQTYARLRAMGSAADLSGDVALTGLEFVRQEP</sequence>
<organism evidence="1 2">
    <name type="scientific">Pseudomonas fluorescens R124</name>
    <dbReference type="NCBI Taxonomy" id="743713"/>
    <lineage>
        <taxon>Bacteria</taxon>
        <taxon>Pseudomonadati</taxon>
        <taxon>Pseudomonadota</taxon>
        <taxon>Gammaproteobacteria</taxon>
        <taxon>Pseudomonadales</taxon>
        <taxon>Pseudomonadaceae</taxon>
        <taxon>Pseudomonas</taxon>
    </lineage>
</organism>
<gene>
    <name evidence="1" type="ORF">I1A_000242</name>
</gene>
<evidence type="ECO:0000313" key="1">
    <source>
        <dbReference type="EMBL" id="EJZ55938.1"/>
    </source>
</evidence>
<dbReference type="AlphaFoldDB" id="A0A7U9CIP7"/>
<name>A0A7U9CIP7_PSEFL</name>
<dbReference type="OrthoDB" id="6885504at2"/>
<dbReference type="EMBL" id="CM001561">
    <property type="protein sequence ID" value="EJZ55938.1"/>
    <property type="molecule type" value="Genomic_DNA"/>
</dbReference>
<dbReference type="Proteomes" id="UP000006045">
    <property type="component" value="Chromosome"/>
</dbReference>
<evidence type="ECO:0000313" key="2">
    <source>
        <dbReference type="Proteomes" id="UP000006045"/>
    </source>
</evidence>
<proteinExistence type="predicted"/>
<dbReference type="RefSeq" id="WP_003220559.1">
    <property type="nucleotide sequence ID" value="NZ_CM001561.1"/>
</dbReference>